<gene>
    <name evidence="1" type="ORF">N6G96_00375</name>
</gene>
<protein>
    <submittedName>
        <fullName evidence="1">Uncharacterized protein</fullName>
    </submittedName>
</protein>
<proteinExistence type="predicted"/>
<name>A0ABZ0Q405_9LACO</name>
<organism evidence="1 2">
    <name type="scientific">Pediococcus inopinatus</name>
    <dbReference type="NCBI Taxonomy" id="114090"/>
    <lineage>
        <taxon>Bacteria</taxon>
        <taxon>Bacillati</taxon>
        <taxon>Bacillota</taxon>
        <taxon>Bacilli</taxon>
        <taxon>Lactobacillales</taxon>
        <taxon>Lactobacillaceae</taxon>
        <taxon>Pediococcus</taxon>
    </lineage>
</organism>
<dbReference type="EMBL" id="CP104778">
    <property type="protein sequence ID" value="WPC21713.1"/>
    <property type="molecule type" value="Genomic_DNA"/>
</dbReference>
<dbReference type="RefSeq" id="WP_156486306.1">
    <property type="nucleotide sequence ID" value="NZ_CP104768.1"/>
</dbReference>
<evidence type="ECO:0000313" key="2">
    <source>
        <dbReference type="Proteomes" id="UP001302696"/>
    </source>
</evidence>
<accession>A0ABZ0Q405</accession>
<dbReference type="Proteomes" id="UP001302696">
    <property type="component" value="Chromosome"/>
</dbReference>
<reference evidence="2" key="1">
    <citation type="submission" date="2024-06" db="EMBL/GenBank/DDBJ databases">
        <authorList>
            <person name="Chang H.C."/>
            <person name="Mun S.Y."/>
        </authorList>
    </citation>
    <scope>NUCLEOTIDE SEQUENCE [LARGE SCALE GENOMIC DNA]</scope>
    <source>
        <strain evidence="2">KT1</strain>
    </source>
</reference>
<keyword evidence="2" id="KW-1185">Reference proteome</keyword>
<evidence type="ECO:0000313" key="1">
    <source>
        <dbReference type="EMBL" id="WPC21713.1"/>
    </source>
</evidence>
<sequence length="196" mass="22291">MHEISKTAFTNSSMYVKDKIRYVKKCFTQIRISFDDQISPRSSINSDAGNHKIGRKVFGEKASEEVNFIDTGIQLIDNNKKVIETTKTADIQYVQFGVIRRMTTFVAPSIHYELSITIGTSAGNYYLLNENNNLEIYKRLTAWCEEQNILIEDPFDLASVTTGPATWTELFDGIFVTQVAKAVNLNYPEEVQTNIK</sequence>